<evidence type="ECO:0000256" key="4">
    <source>
        <dbReference type="ARBA" id="ARBA00022692"/>
    </source>
</evidence>
<evidence type="ECO:0000256" key="1">
    <source>
        <dbReference type="ARBA" id="ARBA00004651"/>
    </source>
</evidence>
<comment type="subcellular location">
    <subcellularLocation>
        <location evidence="1 7">Cell membrane</location>
        <topology evidence="1 7">Multi-pass membrane protein</topology>
    </subcellularLocation>
</comment>
<sequence>MTWLLLGGAIAAEVTATMSLRASEGFTRLGFTVLMIVGYVAAFGLLGIILKQGMPVGVAYGIWAATGVAAVAILAKFIFGDALTVSMMLGIALIAAGVLLVEVGRPH</sequence>
<dbReference type="Pfam" id="PF00893">
    <property type="entry name" value="Multi_Drug_Res"/>
    <property type="match status" value="1"/>
</dbReference>
<dbReference type="SUPFAM" id="SSF103481">
    <property type="entry name" value="Multidrug resistance efflux transporter EmrE"/>
    <property type="match status" value="1"/>
</dbReference>
<keyword evidence="6 8" id="KW-0472">Membrane</keyword>
<dbReference type="GO" id="GO:0005886">
    <property type="term" value="C:plasma membrane"/>
    <property type="evidence" value="ECO:0007669"/>
    <property type="project" value="UniProtKB-SubCell"/>
</dbReference>
<dbReference type="GO" id="GO:0022857">
    <property type="term" value="F:transmembrane transporter activity"/>
    <property type="evidence" value="ECO:0007669"/>
    <property type="project" value="InterPro"/>
</dbReference>
<dbReference type="Proteomes" id="UP000243528">
    <property type="component" value="Unassembled WGS sequence"/>
</dbReference>
<keyword evidence="4 7" id="KW-0812">Transmembrane</keyword>
<keyword evidence="5 8" id="KW-1133">Transmembrane helix</keyword>
<keyword evidence="3" id="KW-1003">Cell membrane</keyword>
<protein>
    <submittedName>
        <fullName evidence="9">Small multidrug resistance pump</fullName>
    </submittedName>
</protein>
<keyword evidence="2" id="KW-0813">Transport</keyword>
<name>A0A2P8DZZ5_9ACTN</name>
<evidence type="ECO:0000256" key="7">
    <source>
        <dbReference type="RuleBase" id="RU003942"/>
    </source>
</evidence>
<evidence type="ECO:0000256" key="3">
    <source>
        <dbReference type="ARBA" id="ARBA00022475"/>
    </source>
</evidence>
<dbReference type="OrthoDB" id="3175079at2"/>
<dbReference type="Gene3D" id="1.10.3730.20">
    <property type="match status" value="1"/>
</dbReference>
<dbReference type="AlphaFoldDB" id="A0A2P8DZZ5"/>
<feature type="transmembrane region" description="Helical" evidence="8">
    <location>
        <begin position="85"/>
        <end position="104"/>
    </location>
</feature>
<reference evidence="9 10" key="1">
    <citation type="submission" date="2018-03" db="EMBL/GenBank/DDBJ databases">
        <title>Genomic Encyclopedia of Archaeal and Bacterial Type Strains, Phase II (KMG-II): from individual species to whole genera.</title>
        <authorList>
            <person name="Goeker M."/>
        </authorList>
    </citation>
    <scope>NUCLEOTIDE SEQUENCE [LARGE SCALE GENOMIC DNA]</scope>
    <source>
        <strain evidence="9 10">DSM 45211</strain>
    </source>
</reference>
<evidence type="ECO:0000256" key="5">
    <source>
        <dbReference type="ARBA" id="ARBA00022989"/>
    </source>
</evidence>
<evidence type="ECO:0000256" key="8">
    <source>
        <dbReference type="SAM" id="Phobius"/>
    </source>
</evidence>
<gene>
    <name evidence="9" type="ORF">CLV30_10993</name>
</gene>
<evidence type="ECO:0000313" key="10">
    <source>
        <dbReference type="Proteomes" id="UP000243528"/>
    </source>
</evidence>
<dbReference type="InterPro" id="IPR000390">
    <property type="entry name" value="Small_drug/metabolite_transptr"/>
</dbReference>
<dbReference type="PANTHER" id="PTHR30561">
    <property type="entry name" value="SMR FAMILY PROTON-DEPENDENT DRUG EFFLUX TRANSPORTER SUGE"/>
    <property type="match status" value="1"/>
</dbReference>
<comment type="similarity">
    <text evidence="7">Belongs to the drug/metabolite transporter (DMT) superfamily. Small multidrug resistance (SMR) (TC 2.A.7.1) family.</text>
</comment>
<feature type="transmembrane region" description="Helical" evidence="8">
    <location>
        <begin position="31"/>
        <end position="50"/>
    </location>
</feature>
<evidence type="ECO:0000313" key="9">
    <source>
        <dbReference type="EMBL" id="PSL02786.1"/>
    </source>
</evidence>
<evidence type="ECO:0000256" key="6">
    <source>
        <dbReference type="ARBA" id="ARBA00023136"/>
    </source>
</evidence>
<keyword evidence="10" id="KW-1185">Reference proteome</keyword>
<proteinExistence type="inferred from homology"/>
<dbReference type="InterPro" id="IPR045324">
    <property type="entry name" value="Small_multidrug_res"/>
</dbReference>
<feature type="transmembrane region" description="Helical" evidence="8">
    <location>
        <begin position="57"/>
        <end position="79"/>
    </location>
</feature>
<dbReference type="EMBL" id="PYGE01000009">
    <property type="protein sequence ID" value="PSL02786.1"/>
    <property type="molecule type" value="Genomic_DNA"/>
</dbReference>
<accession>A0A2P8DZZ5</accession>
<evidence type="ECO:0000256" key="2">
    <source>
        <dbReference type="ARBA" id="ARBA00022448"/>
    </source>
</evidence>
<dbReference type="RefSeq" id="WP_106537789.1">
    <property type="nucleotide sequence ID" value="NZ_PYGE01000009.1"/>
</dbReference>
<dbReference type="InterPro" id="IPR037185">
    <property type="entry name" value="EmrE-like"/>
</dbReference>
<dbReference type="PANTHER" id="PTHR30561:SF1">
    <property type="entry name" value="MULTIDRUG TRANSPORTER EMRE"/>
    <property type="match status" value="1"/>
</dbReference>
<organism evidence="9 10">
    <name type="scientific">Haloactinopolyspora alba</name>
    <dbReference type="NCBI Taxonomy" id="648780"/>
    <lineage>
        <taxon>Bacteria</taxon>
        <taxon>Bacillati</taxon>
        <taxon>Actinomycetota</taxon>
        <taxon>Actinomycetes</taxon>
        <taxon>Jiangellales</taxon>
        <taxon>Jiangellaceae</taxon>
        <taxon>Haloactinopolyspora</taxon>
    </lineage>
</organism>
<comment type="caution">
    <text evidence="9">The sequence shown here is derived from an EMBL/GenBank/DDBJ whole genome shotgun (WGS) entry which is preliminary data.</text>
</comment>